<evidence type="ECO:0000313" key="3">
    <source>
        <dbReference type="Proteomes" id="UP000095558"/>
    </source>
</evidence>
<reference evidence="2 3" key="1">
    <citation type="submission" date="2015-09" db="EMBL/GenBank/DDBJ databases">
        <authorList>
            <consortium name="Pathogen Informatics"/>
        </authorList>
    </citation>
    <scope>NUCLEOTIDE SEQUENCE [LARGE SCALE GENOMIC DNA]</scope>
    <source>
        <strain evidence="2 3">2789STDY5834855</strain>
    </source>
</reference>
<dbReference type="PANTHER" id="PTHR43471:SF12">
    <property type="entry name" value="HYPOTHETICAL MEMBRANE PROTEIN, CONSERVED"/>
    <property type="match status" value="1"/>
</dbReference>
<dbReference type="Proteomes" id="UP000095558">
    <property type="component" value="Unassembled WGS sequence"/>
</dbReference>
<keyword evidence="1" id="KW-1133">Transmembrane helix</keyword>
<evidence type="ECO:0000256" key="1">
    <source>
        <dbReference type="SAM" id="Phobius"/>
    </source>
</evidence>
<organism evidence="2 3">
    <name type="scientific">Clostridium disporicum</name>
    <dbReference type="NCBI Taxonomy" id="84024"/>
    <lineage>
        <taxon>Bacteria</taxon>
        <taxon>Bacillati</taxon>
        <taxon>Bacillota</taxon>
        <taxon>Clostridia</taxon>
        <taxon>Eubacteriales</taxon>
        <taxon>Clostridiaceae</taxon>
        <taxon>Clostridium</taxon>
    </lineage>
</organism>
<feature type="transmembrane region" description="Helical" evidence="1">
    <location>
        <begin position="196"/>
        <end position="215"/>
    </location>
</feature>
<sequence>MNIFNFEFKRLFKGNIIWALVCSVLIVMFMLFFPSMKEMGMQELVGSKLESLPEAFLEAFNISGATDFSNISDFSAYVLQYIVMAGGIYAAILGVSSLAKEESEGTVEFLYSKPVTRSRIVTAKILANAFILFIFIIIVFIITIISTIIVKPDDVKFVSVITDINKIYLGMALISYVFMTIGFLISVFVKSAKKATSIALGIFFASYILGIFSKLQDRLSGFIYLSPFDYAAPSNVIKNGFEEKYIIIGLGIMIISLAGTYIIYNKKDYNI</sequence>
<protein>
    <submittedName>
        <fullName evidence="2">ABC transporter permease</fullName>
    </submittedName>
</protein>
<dbReference type="Pfam" id="PF12679">
    <property type="entry name" value="ABC2_membrane_2"/>
    <property type="match status" value="1"/>
</dbReference>
<keyword evidence="1" id="KW-0812">Transmembrane</keyword>
<feature type="transmembrane region" description="Helical" evidence="1">
    <location>
        <begin position="245"/>
        <end position="264"/>
    </location>
</feature>
<accession>A0A173XSH2</accession>
<evidence type="ECO:0000313" key="2">
    <source>
        <dbReference type="EMBL" id="CUN54861.1"/>
    </source>
</evidence>
<feature type="transmembrane region" description="Helical" evidence="1">
    <location>
        <begin position="120"/>
        <end position="147"/>
    </location>
</feature>
<dbReference type="RefSeq" id="WP_055274939.1">
    <property type="nucleotide sequence ID" value="NZ_CYYT01000022.1"/>
</dbReference>
<feature type="transmembrane region" description="Helical" evidence="1">
    <location>
        <begin position="12"/>
        <end position="33"/>
    </location>
</feature>
<dbReference type="AlphaFoldDB" id="A0A173XSH2"/>
<dbReference type="GO" id="GO:0140359">
    <property type="term" value="F:ABC-type transporter activity"/>
    <property type="evidence" value="ECO:0007669"/>
    <property type="project" value="InterPro"/>
</dbReference>
<dbReference type="PANTHER" id="PTHR43471">
    <property type="entry name" value="ABC TRANSPORTER PERMEASE"/>
    <property type="match status" value="1"/>
</dbReference>
<feature type="transmembrane region" description="Helical" evidence="1">
    <location>
        <begin position="78"/>
        <end position="99"/>
    </location>
</feature>
<feature type="transmembrane region" description="Helical" evidence="1">
    <location>
        <begin position="167"/>
        <end position="189"/>
    </location>
</feature>
<dbReference type="GO" id="GO:0005886">
    <property type="term" value="C:plasma membrane"/>
    <property type="evidence" value="ECO:0007669"/>
    <property type="project" value="UniProtKB-SubCell"/>
</dbReference>
<proteinExistence type="predicted"/>
<name>A0A173XSH2_9CLOT</name>
<dbReference type="OrthoDB" id="9800309at2"/>
<keyword evidence="1" id="KW-0472">Membrane</keyword>
<gene>
    <name evidence="2" type="ORF">ERS852470_00191</name>
</gene>
<dbReference type="EMBL" id="CYZV01000001">
    <property type="protein sequence ID" value="CUN54861.1"/>
    <property type="molecule type" value="Genomic_DNA"/>
</dbReference>